<organism evidence="1 2">
    <name type="scientific">Xylanimonas oleitrophica</name>
    <dbReference type="NCBI Taxonomy" id="2607479"/>
    <lineage>
        <taxon>Bacteria</taxon>
        <taxon>Bacillati</taxon>
        <taxon>Actinomycetota</taxon>
        <taxon>Actinomycetes</taxon>
        <taxon>Micrococcales</taxon>
        <taxon>Promicromonosporaceae</taxon>
        <taxon>Xylanimonas</taxon>
    </lineage>
</organism>
<accession>A0A2W5WNW9</accession>
<name>A0A2W5WNW9_9MICO</name>
<protein>
    <submittedName>
        <fullName evidence="1">Uncharacterized protein</fullName>
    </submittedName>
</protein>
<keyword evidence="2" id="KW-1185">Reference proteome</keyword>
<dbReference type="AlphaFoldDB" id="A0A2W5WNW9"/>
<reference evidence="1 2" key="1">
    <citation type="submission" date="2018-06" db="EMBL/GenBank/DDBJ databases">
        <title>Whole genome sequencing of a novel hydrocarbon degrading bacterial strain, PW21 isolated from oil contaminated produced water sample.</title>
        <authorList>
            <person name="Nagkirti P."/>
            <person name="Shaikh A."/>
            <person name="Gowdaman V."/>
            <person name="Engineer A.E."/>
            <person name="Dagar S."/>
            <person name="Dhakephalkar P.K."/>
        </authorList>
    </citation>
    <scope>NUCLEOTIDE SEQUENCE [LARGE SCALE GENOMIC DNA]</scope>
    <source>
        <strain evidence="1 2">PW21</strain>
    </source>
</reference>
<dbReference type="Proteomes" id="UP000248783">
    <property type="component" value="Unassembled WGS sequence"/>
</dbReference>
<proteinExistence type="predicted"/>
<evidence type="ECO:0000313" key="2">
    <source>
        <dbReference type="Proteomes" id="UP000248783"/>
    </source>
</evidence>
<sequence>MDEMPLVVEQLALLLTDEYYRVPGILSGMEDRVSEYNGERATRLLSSFESYGGSVDELGALQVHLQAEAGSKGARRR</sequence>
<dbReference type="RefSeq" id="WP_111251347.1">
    <property type="nucleotide sequence ID" value="NZ_QKWH01000008.1"/>
</dbReference>
<dbReference type="EMBL" id="QKWH01000008">
    <property type="protein sequence ID" value="PZR52672.1"/>
    <property type="molecule type" value="Genomic_DNA"/>
</dbReference>
<gene>
    <name evidence="1" type="ORF">DNL40_11235</name>
</gene>
<evidence type="ECO:0000313" key="1">
    <source>
        <dbReference type="EMBL" id="PZR52672.1"/>
    </source>
</evidence>
<comment type="caution">
    <text evidence="1">The sequence shown here is derived from an EMBL/GenBank/DDBJ whole genome shotgun (WGS) entry which is preliminary data.</text>
</comment>